<organism evidence="1 2">
    <name type="scientific">Limnoraphis robusta CCNP1315</name>
    <dbReference type="NCBI Taxonomy" id="3110306"/>
    <lineage>
        <taxon>Bacteria</taxon>
        <taxon>Bacillati</taxon>
        <taxon>Cyanobacteriota</taxon>
        <taxon>Cyanophyceae</taxon>
        <taxon>Oscillatoriophycideae</taxon>
        <taxon>Oscillatoriales</taxon>
        <taxon>Sirenicapillariaceae</taxon>
        <taxon>Limnoraphis</taxon>
    </lineage>
</organism>
<keyword evidence="2" id="KW-1185">Reference proteome</keyword>
<reference evidence="1 2" key="1">
    <citation type="submission" date="2023-12" db="EMBL/GenBank/DDBJ databases">
        <title>Baltic Sea Cyanobacteria.</title>
        <authorList>
            <person name="Delbaje E."/>
            <person name="Fewer D.P."/>
            <person name="Shishido T.K."/>
        </authorList>
    </citation>
    <scope>NUCLEOTIDE SEQUENCE [LARGE SCALE GENOMIC DNA]</scope>
    <source>
        <strain evidence="1 2">CCNP 1315</strain>
    </source>
</reference>
<comment type="caution">
    <text evidence="1">The sequence shown here is derived from an EMBL/GenBank/DDBJ whole genome shotgun (WGS) entry which is preliminary data.</text>
</comment>
<gene>
    <name evidence="1" type="ORF">VB854_25600</name>
</gene>
<dbReference type="RefSeq" id="WP_160315455.1">
    <property type="nucleotide sequence ID" value="NZ_JAYGHT010000162.1"/>
</dbReference>
<dbReference type="Proteomes" id="UP001301728">
    <property type="component" value="Unassembled WGS sequence"/>
</dbReference>
<proteinExistence type="predicted"/>
<evidence type="ECO:0000313" key="2">
    <source>
        <dbReference type="Proteomes" id="UP001301728"/>
    </source>
</evidence>
<accession>A0ABU5U566</accession>
<sequence>MFRKLASHLVDERVKGLWLTFVSGDFQPVLPLFSQCGPIDQWQHIYVGWIVKN</sequence>
<evidence type="ECO:0000313" key="1">
    <source>
        <dbReference type="EMBL" id="MEA5522317.1"/>
    </source>
</evidence>
<dbReference type="EMBL" id="JAYGHT010000162">
    <property type="protein sequence ID" value="MEA5522317.1"/>
    <property type="molecule type" value="Genomic_DNA"/>
</dbReference>
<protein>
    <submittedName>
        <fullName evidence="1">Uncharacterized protein</fullName>
    </submittedName>
</protein>
<name>A0ABU5U566_9CYAN</name>